<proteinExistence type="inferred from homology"/>
<dbReference type="PANTHER" id="PTHR10696:SF56">
    <property type="entry name" value="TAUD_TFDA-LIKE DOMAIN-CONTAINING PROTEIN"/>
    <property type="match status" value="1"/>
</dbReference>
<sequence length="319" mass="35398">MKPEDMAAVESLGVYASFLLGHDVDDIKALSSQLPGYVNEYVDDFVSEPNDFGFILINGLPVGELPPTPFAYGASPLPDGHVSSGVMALVAERLGQLFGYSEEKQGATLQEVHPVKGEETRLENSGSVAFDFHTENSHHPFRPDYLALLGMRTDHDRVGVTRVSSVRRAVRLLDTSTVRTLRKPIFQSLFANSFIRGSSGEHPKTHPHSVVFGASDKPLIRFNSHHTGSNEPEGRKALHELTAALEEVCVDLLLEPGQMVVVDNHVAVHGRSNFTPRYDGEDRWLRRFYSIQSIPRALRKISSNERVLPRLDEISTTFS</sequence>
<evidence type="ECO:0000256" key="2">
    <source>
        <dbReference type="ARBA" id="ARBA00008425"/>
    </source>
</evidence>
<keyword evidence="5 7" id="KW-0408">Iron</keyword>
<keyword evidence="10" id="KW-1185">Reference proteome</keyword>
<comment type="cofactor">
    <cofactor evidence="1">
        <name>Fe(2+)</name>
        <dbReference type="ChEBI" id="CHEBI:29033"/>
    </cofactor>
</comment>
<dbReference type="RefSeq" id="WP_171078529.1">
    <property type="nucleotide sequence ID" value="NZ_JABBXF010000006.1"/>
</dbReference>
<gene>
    <name evidence="9" type="ORF">HG542_03565</name>
</gene>
<evidence type="ECO:0000313" key="10">
    <source>
        <dbReference type="Proteomes" id="UP000587462"/>
    </source>
</evidence>
<evidence type="ECO:0000313" key="9">
    <source>
        <dbReference type="EMBL" id="NVK76732.1"/>
    </source>
</evidence>
<dbReference type="AlphaFoldDB" id="A0A7Y7B0H5"/>
<protein>
    <submittedName>
        <fullName evidence="9">TauD/TfdA family dioxygenase</fullName>
    </submittedName>
</protein>
<dbReference type="InterPro" id="IPR050411">
    <property type="entry name" value="AlphaKG_dependent_hydroxylases"/>
</dbReference>
<evidence type="ECO:0000256" key="6">
    <source>
        <dbReference type="ARBA" id="ARBA00023194"/>
    </source>
</evidence>
<feature type="binding site" evidence="7">
    <location>
        <position position="135"/>
    </location>
    <ligand>
        <name>Fe cation</name>
        <dbReference type="ChEBI" id="CHEBI:24875"/>
    </ligand>
</feature>
<dbReference type="InterPro" id="IPR042098">
    <property type="entry name" value="TauD-like_sf"/>
</dbReference>
<dbReference type="Proteomes" id="UP000587462">
    <property type="component" value="Unassembled WGS sequence"/>
</dbReference>
<feature type="domain" description="TauD/TfdA-like" evidence="8">
    <location>
        <begin position="92"/>
        <end position="289"/>
    </location>
</feature>
<dbReference type="Pfam" id="PF02668">
    <property type="entry name" value="TauD"/>
    <property type="match status" value="1"/>
</dbReference>
<dbReference type="GO" id="GO:0005506">
    <property type="term" value="F:iron ion binding"/>
    <property type="evidence" value="ECO:0007669"/>
    <property type="project" value="InterPro"/>
</dbReference>
<dbReference type="PIRSF" id="PIRSF019543">
    <property type="entry name" value="Clavaminate_syn"/>
    <property type="match status" value="1"/>
</dbReference>
<evidence type="ECO:0000256" key="7">
    <source>
        <dbReference type="PIRSR" id="PIRSR019543-2"/>
    </source>
</evidence>
<feature type="binding site" evidence="7">
    <location>
        <position position="133"/>
    </location>
    <ligand>
        <name>Fe cation</name>
        <dbReference type="ChEBI" id="CHEBI:24875"/>
    </ligand>
</feature>
<dbReference type="Gene3D" id="3.60.130.10">
    <property type="entry name" value="Clavaminate synthase-like"/>
    <property type="match status" value="1"/>
</dbReference>
<organism evidence="9 10">
    <name type="scientific">Streptomyces morookaense</name>
    <name type="common">Streptoverticillium morookaense</name>
    <dbReference type="NCBI Taxonomy" id="1970"/>
    <lineage>
        <taxon>Bacteria</taxon>
        <taxon>Bacillati</taxon>
        <taxon>Actinomycetota</taxon>
        <taxon>Actinomycetes</taxon>
        <taxon>Kitasatosporales</taxon>
        <taxon>Streptomycetaceae</taxon>
        <taxon>Streptomyces</taxon>
    </lineage>
</organism>
<dbReference type="GO" id="GO:0017000">
    <property type="term" value="P:antibiotic biosynthetic process"/>
    <property type="evidence" value="ECO:0007669"/>
    <property type="project" value="UniProtKB-KW"/>
</dbReference>
<evidence type="ECO:0000256" key="4">
    <source>
        <dbReference type="ARBA" id="ARBA00023002"/>
    </source>
</evidence>
<dbReference type="EMBL" id="JABBXF010000006">
    <property type="protein sequence ID" value="NVK76732.1"/>
    <property type="molecule type" value="Genomic_DNA"/>
</dbReference>
<comment type="similarity">
    <text evidence="2">Belongs to the clavaminate synthase family.</text>
</comment>
<dbReference type="PANTHER" id="PTHR10696">
    <property type="entry name" value="GAMMA-BUTYROBETAINE HYDROXYLASE-RELATED"/>
    <property type="match status" value="1"/>
</dbReference>
<reference evidence="9 10" key="1">
    <citation type="submission" date="2020-04" db="EMBL/GenBank/DDBJ databases">
        <title>Draft Genome Sequence of Streptomyces morookaense DSM 40503, an 8-azaguanine-producing strain.</title>
        <authorList>
            <person name="Qi J."/>
            <person name="Gao J.-M."/>
        </authorList>
    </citation>
    <scope>NUCLEOTIDE SEQUENCE [LARGE SCALE GENOMIC DNA]</scope>
    <source>
        <strain evidence="9 10">DSM 40503</strain>
    </source>
</reference>
<keyword evidence="3 7" id="KW-0479">Metal-binding</keyword>
<accession>A0A7Y7B0H5</accession>
<dbReference type="GO" id="GO:0051213">
    <property type="term" value="F:dioxygenase activity"/>
    <property type="evidence" value="ECO:0007669"/>
    <property type="project" value="UniProtKB-KW"/>
</dbReference>
<dbReference type="InterPro" id="IPR014503">
    <property type="entry name" value="Clavaminate_syn-like"/>
</dbReference>
<keyword evidence="6" id="KW-0045">Antibiotic biosynthesis</keyword>
<evidence type="ECO:0000259" key="8">
    <source>
        <dbReference type="Pfam" id="PF02668"/>
    </source>
</evidence>
<evidence type="ECO:0000256" key="3">
    <source>
        <dbReference type="ARBA" id="ARBA00022723"/>
    </source>
</evidence>
<evidence type="ECO:0000256" key="5">
    <source>
        <dbReference type="ARBA" id="ARBA00023004"/>
    </source>
</evidence>
<comment type="caution">
    <text evidence="9">The sequence shown here is derived from an EMBL/GenBank/DDBJ whole genome shotgun (WGS) entry which is preliminary data.</text>
</comment>
<dbReference type="InterPro" id="IPR003819">
    <property type="entry name" value="TauD/TfdA-like"/>
</dbReference>
<evidence type="ECO:0000256" key="1">
    <source>
        <dbReference type="ARBA" id="ARBA00001954"/>
    </source>
</evidence>
<name>A0A7Y7B0H5_STRMO</name>
<keyword evidence="9" id="KW-0223">Dioxygenase</keyword>
<keyword evidence="4" id="KW-0560">Oxidoreductase</keyword>
<dbReference type="SUPFAM" id="SSF51197">
    <property type="entry name" value="Clavaminate synthase-like"/>
    <property type="match status" value="1"/>
</dbReference>